<comment type="caution">
    <text evidence="2">The sequence shown here is derived from an EMBL/GenBank/DDBJ whole genome shotgun (WGS) entry which is preliminary data.</text>
</comment>
<feature type="transmembrane region" description="Helical" evidence="1">
    <location>
        <begin position="582"/>
        <end position="602"/>
    </location>
</feature>
<evidence type="ECO:0000313" key="2">
    <source>
        <dbReference type="EMBL" id="MBD8063041.1"/>
    </source>
</evidence>
<sequence>MSMSEDVCESCGAANPQGTQFCRACDTYLGWDTGATTIGGHPAVATVPDTIDTVETAEAVAPASQGETATAVRTAPADARAPEVHAVTTEVTLVPEQPGTVTARVSNRSSVVDGVVVEAEETPDWLEVSLAPLRLMPGDEGTLDVGLRIRDGALVPAQRLTVHLHVCSESAPDQRVPVAVTVTVAPYGPPATLDVQPRLLRLTDEARARFAVRIDNRRANFPQSFELSGADPEGVVRFGFVPRVVQVPAGQLVEVRGHFMAPAPAPGQDATRQLTVTAANDGGEFTATFTLVQHTSPEPEVVPVGVSLSTRELRVTNAVAADFEVHVDNRGGREAVELALGGRDPARALVITLAPQRLLVPAGQVAVARGHVQLTEVVPRGRTVVRPFSVVAGDGVTEHEAPGSLEVTMTPSPITTAELHVTPRHLTRADTRHGTFAVAVDNTAGQGPLAVRLGAVDSHGTARVTFTPPVVTAPPGGVGQARMTVDAPLPQGGESVTRELEVSADDGEGRLLAQAAFTQTSSDRRPLLRTLLVLGGAAFVLLGSLLPWNLLTSADGLTIVGTAPLAALGDVADISPDEGTHLVAAAARVLLAVLAVAMAFGVTGKGSLTRKTALLVVLLSVAYVIAAITVRGAVLTLSLGLLLVWAGAVAGYIGGVLARPA</sequence>
<name>A0ABR8Z3Y8_9MICO</name>
<keyword evidence="3" id="KW-1185">Reference proteome</keyword>
<dbReference type="EMBL" id="JACSPO010000007">
    <property type="protein sequence ID" value="MBD8063041.1"/>
    <property type="molecule type" value="Genomic_DNA"/>
</dbReference>
<keyword evidence="1" id="KW-1133">Transmembrane helix</keyword>
<gene>
    <name evidence="2" type="ORF">H9624_12015</name>
</gene>
<dbReference type="RefSeq" id="WP_251840143.1">
    <property type="nucleotide sequence ID" value="NZ_JACSPO010000007.1"/>
</dbReference>
<protein>
    <recommendedName>
        <fullName evidence="4">Zinc ribbon domain-containing protein</fullName>
    </recommendedName>
</protein>
<evidence type="ECO:0000313" key="3">
    <source>
        <dbReference type="Proteomes" id="UP000661894"/>
    </source>
</evidence>
<proteinExistence type="predicted"/>
<organism evidence="2 3">
    <name type="scientific">Oceanitalea stevensii</name>
    <dbReference type="NCBI Taxonomy" id="2763072"/>
    <lineage>
        <taxon>Bacteria</taxon>
        <taxon>Bacillati</taxon>
        <taxon>Actinomycetota</taxon>
        <taxon>Actinomycetes</taxon>
        <taxon>Micrococcales</taxon>
        <taxon>Bogoriellaceae</taxon>
        <taxon>Georgenia</taxon>
    </lineage>
</organism>
<keyword evidence="1" id="KW-0472">Membrane</keyword>
<keyword evidence="1" id="KW-0812">Transmembrane</keyword>
<feature type="transmembrane region" description="Helical" evidence="1">
    <location>
        <begin position="614"/>
        <end position="633"/>
    </location>
</feature>
<evidence type="ECO:0000256" key="1">
    <source>
        <dbReference type="SAM" id="Phobius"/>
    </source>
</evidence>
<reference evidence="2 3" key="1">
    <citation type="submission" date="2020-08" db="EMBL/GenBank/DDBJ databases">
        <title>A Genomic Blueprint of the Chicken Gut Microbiome.</title>
        <authorList>
            <person name="Gilroy R."/>
            <person name="Ravi A."/>
            <person name="Getino M."/>
            <person name="Pursley I."/>
            <person name="Horton D.L."/>
            <person name="Alikhan N.-F."/>
            <person name="Baker D."/>
            <person name="Gharbi K."/>
            <person name="Hall N."/>
            <person name="Watson M."/>
            <person name="Adriaenssens E.M."/>
            <person name="Foster-Nyarko E."/>
            <person name="Jarju S."/>
            <person name="Secka A."/>
            <person name="Antonio M."/>
            <person name="Oren A."/>
            <person name="Chaudhuri R."/>
            <person name="La Ragione R.M."/>
            <person name="Hildebrand F."/>
            <person name="Pallen M.J."/>
        </authorList>
    </citation>
    <scope>NUCLEOTIDE SEQUENCE [LARGE SCALE GENOMIC DNA]</scope>
    <source>
        <strain evidence="2 3">Sa1BUA1</strain>
    </source>
</reference>
<accession>A0ABR8Z3Y8</accession>
<evidence type="ECO:0008006" key="4">
    <source>
        <dbReference type="Google" id="ProtNLM"/>
    </source>
</evidence>
<dbReference type="Proteomes" id="UP000661894">
    <property type="component" value="Unassembled WGS sequence"/>
</dbReference>
<feature type="transmembrane region" description="Helical" evidence="1">
    <location>
        <begin position="527"/>
        <end position="548"/>
    </location>
</feature>
<feature type="transmembrane region" description="Helical" evidence="1">
    <location>
        <begin position="639"/>
        <end position="658"/>
    </location>
</feature>